<evidence type="ECO:0000256" key="7">
    <source>
        <dbReference type="ARBA" id="ARBA00025346"/>
    </source>
</evidence>
<feature type="compositionally biased region" description="Pro residues" evidence="9">
    <location>
        <begin position="91"/>
        <end position="101"/>
    </location>
</feature>
<feature type="non-terminal residue" evidence="11">
    <location>
        <position position="1"/>
    </location>
</feature>
<dbReference type="EMBL" id="ML978207">
    <property type="protein sequence ID" value="KAF2028913.1"/>
    <property type="molecule type" value="Genomic_DNA"/>
</dbReference>
<feature type="compositionally biased region" description="Gly residues" evidence="9">
    <location>
        <begin position="557"/>
        <end position="569"/>
    </location>
</feature>
<feature type="region of interest" description="Disordered" evidence="9">
    <location>
        <begin position="418"/>
        <end position="536"/>
    </location>
</feature>
<feature type="region of interest" description="Disordered" evidence="9">
    <location>
        <begin position="218"/>
        <end position="266"/>
    </location>
</feature>
<comment type="subcellular location">
    <subcellularLocation>
        <location evidence="1">Nucleus</location>
    </subcellularLocation>
</comment>
<feature type="domain" description="Transcription initiation factor TFIID component TAF4 C-terminal" evidence="10">
    <location>
        <begin position="483"/>
        <end position="635"/>
    </location>
</feature>
<evidence type="ECO:0000256" key="6">
    <source>
        <dbReference type="ARBA" id="ARBA00023242"/>
    </source>
</evidence>
<evidence type="ECO:0000256" key="1">
    <source>
        <dbReference type="ARBA" id="ARBA00004123"/>
    </source>
</evidence>
<name>A0A9P4H681_9PLEO</name>
<feature type="compositionally biased region" description="Basic and acidic residues" evidence="9">
    <location>
        <begin position="644"/>
        <end position="659"/>
    </location>
</feature>
<protein>
    <recommendedName>
        <fullName evidence="3">Transcription initiation factor TFIID subunit 4</fullName>
    </recommendedName>
    <alternativeName>
        <fullName evidence="8">TBP-associated factor 4</fullName>
    </alternativeName>
</protein>
<evidence type="ECO:0000256" key="8">
    <source>
        <dbReference type="ARBA" id="ARBA00031747"/>
    </source>
</evidence>
<reference evidence="11" key="1">
    <citation type="journal article" date="2020" name="Stud. Mycol.">
        <title>101 Dothideomycetes genomes: a test case for predicting lifestyles and emergence of pathogens.</title>
        <authorList>
            <person name="Haridas S."/>
            <person name="Albert R."/>
            <person name="Binder M."/>
            <person name="Bloem J."/>
            <person name="Labutti K."/>
            <person name="Salamov A."/>
            <person name="Andreopoulos B."/>
            <person name="Baker S."/>
            <person name="Barry K."/>
            <person name="Bills G."/>
            <person name="Bluhm B."/>
            <person name="Cannon C."/>
            <person name="Castanera R."/>
            <person name="Culley D."/>
            <person name="Daum C."/>
            <person name="Ezra D."/>
            <person name="Gonzalez J."/>
            <person name="Henrissat B."/>
            <person name="Kuo A."/>
            <person name="Liang C."/>
            <person name="Lipzen A."/>
            <person name="Lutzoni F."/>
            <person name="Magnuson J."/>
            <person name="Mondo S."/>
            <person name="Nolan M."/>
            <person name="Ohm R."/>
            <person name="Pangilinan J."/>
            <person name="Park H.-J."/>
            <person name="Ramirez L."/>
            <person name="Alfaro M."/>
            <person name="Sun H."/>
            <person name="Tritt A."/>
            <person name="Yoshinaga Y."/>
            <person name="Zwiers L.-H."/>
            <person name="Turgeon B."/>
            <person name="Goodwin S."/>
            <person name="Spatafora J."/>
            <person name="Crous P."/>
            <person name="Grigoriev I."/>
        </authorList>
    </citation>
    <scope>NUCLEOTIDE SEQUENCE</scope>
    <source>
        <strain evidence="11">CBS 110217</strain>
    </source>
</reference>
<comment type="function">
    <text evidence="7">Functions as a component of the DNA-binding general transcription factor complex TFIID. Binding of TFIID to a promoter (with or without TATA element) is the initial step in pre-initiation complex (PIC) formation. TFIID plays a key role in the regulation of gene expression by RNA polymerase II through different activities such as transcription activator interaction, core promoter recognition and selectivity, TFIIA and TFIIB interaction, chromatin modification (histone acetylation by TAF1), facilitation of DNA opening and initiation of transcription.</text>
</comment>
<comment type="similarity">
    <text evidence="2">Belongs to the TAF4 family.</text>
</comment>
<comment type="caution">
    <text evidence="11">The sequence shown here is derived from an EMBL/GenBank/DDBJ whole genome shotgun (WGS) entry which is preliminary data.</text>
</comment>
<feature type="region of interest" description="Disordered" evidence="9">
    <location>
        <begin position="557"/>
        <end position="609"/>
    </location>
</feature>
<evidence type="ECO:0000256" key="9">
    <source>
        <dbReference type="SAM" id="MobiDB-lite"/>
    </source>
</evidence>
<feature type="compositionally biased region" description="Polar residues" evidence="9">
    <location>
        <begin position="457"/>
        <end position="467"/>
    </location>
</feature>
<evidence type="ECO:0000313" key="11">
    <source>
        <dbReference type="EMBL" id="KAF2028913.1"/>
    </source>
</evidence>
<accession>A0A9P4H681</accession>
<feature type="region of interest" description="Disordered" evidence="9">
    <location>
        <begin position="1"/>
        <end position="194"/>
    </location>
</feature>
<dbReference type="GO" id="GO:0006352">
    <property type="term" value="P:DNA-templated transcription initiation"/>
    <property type="evidence" value="ECO:0007669"/>
    <property type="project" value="InterPro"/>
</dbReference>
<keyword evidence="5" id="KW-0804">Transcription</keyword>
<evidence type="ECO:0000259" key="10">
    <source>
        <dbReference type="Pfam" id="PF05236"/>
    </source>
</evidence>
<feature type="compositionally biased region" description="Polar residues" evidence="9">
    <location>
        <begin position="218"/>
        <end position="247"/>
    </location>
</feature>
<dbReference type="Proteomes" id="UP000799777">
    <property type="component" value="Unassembled WGS sequence"/>
</dbReference>
<keyword evidence="12" id="KW-1185">Reference proteome</keyword>
<dbReference type="OrthoDB" id="21060at2759"/>
<evidence type="ECO:0000256" key="2">
    <source>
        <dbReference type="ARBA" id="ARBA00006178"/>
    </source>
</evidence>
<proteinExistence type="inferred from homology"/>
<sequence>NEPSPDDAPIKPQPAHSPLGTLPPTMAHPHYNQQQYPQQHGQQPPPVQTQNLNHYGQQRPYSPPSYQQSPTAMSPNMGHGIPPAKRQRLSPNPPSPAPPYQSPFATSPYPQSQPQSPYATSPQYPAGMLSVPSSPATQQPPPSFHQPQPYQHPNGVQQPPPPNPMPPPKMPYSRAQDNSELEKPSGRETDVNHLNDVLEGGIVDLRAEEDLLLRSAPRTQGASFNSQATGSSNTPNSSFNNWSQQGSHGAFQGTGPLQQEVTPDQHEAEFIRKHEQAARILNESAQHPLTDPFLEGNVLRHRMAKRAYDAGIQVNVDGLFDKIPEKTPRDTTRTQSGADGQQIIGLEAASLLNQNAPLVEIISLIALAAEERVRSLVEDAFALSQGRQYTSHGVIDPQLVDLAVVEKDAQPKMVAPQNILRTPWEAPDSAVSPPSTASKHSKYVANWIRNPQCGTPPHTTQRSTSDASADFPGPKPDDEKYEKARLQKRQKRQQGSAATPSETPAVLLPPPDKMTKKDKDALKKQNQTEDVLHRKANETASMALGFGKKKKYAWMTGGGGGGGGAGGASGASTPRANPAASGSGTATPAAPNVEKGPSGRKRTFGTDIENTEIGSKIQVRDLVHVLEHDGREKKTLSLLLARLKNTEKDEKKPEFDRKLPAAAGR</sequence>
<feature type="compositionally biased region" description="Basic and acidic residues" evidence="9">
    <location>
        <begin position="513"/>
        <end position="536"/>
    </location>
</feature>
<gene>
    <name evidence="11" type="ORF">EK21DRAFT_68722</name>
</gene>
<organism evidence="11 12">
    <name type="scientific">Setomelanomma holmii</name>
    <dbReference type="NCBI Taxonomy" id="210430"/>
    <lineage>
        <taxon>Eukaryota</taxon>
        <taxon>Fungi</taxon>
        <taxon>Dikarya</taxon>
        <taxon>Ascomycota</taxon>
        <taxon>Pezizomycotina</taxon>
        <taxon>Dothideomycetes</taxon>
        <taxon>Pleosporomycetidae</taxon>
        <taxon>Pleosporales</taxon>
        <taxon>Pleosporineae</taxon>
        <taxon>Phaeosphaeriaceae</taxon>
        <taxon>Setomelanomma</taxon>
    </lineage>
</organism>
<feature type="compositionally biased region" description="Basic and acidic residues" evidence="9">
    <location>
        <begin position="475"/>
        <end position="485"/>
    </location>
</feature>
<feature type="compositionally biased region" description="Low complexity" evidence="9">
    <location>
        <begin position="102"/>
        <end position="137"/>
    </location>
</feature>
<evidence type="ECO:0000256" key="4">
    <source>
        <dbReference type="ARBA" id="ARBA00023015"/>
    </source>
</evidence>
<feature type="compositionally biased region" description="Basic and acidic residues" evidence="9">
    <location>
        <begin position="180"/>
        <end position="193"/>
    </location>
</feature>
<evidence type="ECO:0000256" key="3">
    <source>
        <dbReference type="ARBA" id="ARBA00017306"/>
    </source>
</evidence>
<feature type="compositionally biased region" description="Pro residues" evidence="9">
    <location>
        <begin position="158"/>
        <end position="170"/>
    </location>
</feature>
<dbReference type="Pfam" id="PF05236">
    <property type="entry name" value="TAF4"/>
    <property type="match status" value="1"/>
</dbReference>
<evidence type="ECO:0000313" key="12">
    <source>
        <dbReference type="Proteomes" id="UP000799777"/>
    </source>
</evidence>
<feature type="region of interest" description="Disordered" evidence="9">
    <location>
        <begin position="644"/>
        <end position="665"/>
    </location>
</feature>
<feature type="compositionally biased region" description="Low complexity" evidence="9">
    <location>
        <begin position="578"/>
        <end position="591"/>
    </location>
</feature>
<dbReference type="InterPro" id="IPR007900">
    <property type="entry name" value="TAF4_C"/>
</dbReference>
<dbReference type="GO" id="GO:0005669">
    <property type="term" value="C:transcription factor TFIID complex"/>
    <property type="evidence" value="ECO:0007669"/>
    <property type="project" value="InterPro"/>
</dbReference>
<evidence type="ECO:0000256" key="5">
    <source>
        <dbReference type="ARBA" id="ARBA00023163"/>
    </source>
</evidence>
<keyword evidence="6" id="KW-0539">Nucleus</keyword>
<feature type="compositionally biased region" description="Low complexity" evidence="9">
    <location>
        <begin position="55"/>
        <end position="70"/>
    </location>
</feature>
<feature type="compositionally biased region" description="Low complexity" evidence="9">
    <location>
        <begin position="33"/>
        <end position="42"/>
    </location>
</feature>
<keyword evidence="4" id="KW-0805">Transcription regulation</keyword>
<dbReference type="AlphaFoldDB" id="A0A9P4H681"/>